<protein>
    <submittedName>
        <fullName evidence="9">Cytochrome c-552</fullName>
    </submittedName>
</protein>
<dbReference type="Pfam" id="PF00034">
    <property type="entry name" value="Cytochrom_C"/>
    <property type="match status" value="1"/>
</dbReference>
<dbReference type="PANTHER" id="PTHR35008:SF8">
    <property type="entry name" value="ALCOHOL DEHYDROGENASE CYTOCHROME C SUBUNIT"/>
    <property type="match status" value="1"/>
</dbReference>
<accession>A0A918C7V2</accession>
<dbReference type="SUPFAM" id="SSF46626">
    <property type="entry name" value="Cytochrome c"/>
    <property type="match status" value="1"/>
</dbReference>
<dbReference type="EMBL" id="BMQL01000009">
    <property type="protein sequence ID" value="GGR08060.1"/>
    <property type="molecule type" value="Genomic_DNA"/>
</dbReference>
<dbReference type="AlphaFoldDB" id="A0A918C7V2"/>
<feature type="region of interest" description="Disordered" evidence="7">
    <location>
        <begin position="1"/>
        <end position="34"/>
    </location>
</feature>
<keyword evidence="3 6" id="KW-0479">Metal-binding</keyword>
<feature type="compositionally biased region" description="Low complexity" evidence="7">
    <location>
        <begin position="1"/>
        <end position="25"/>
    </location>
</feature>
<keyword evidence="2 6" id="KW-0349">Heme</keyword>
<keyword evidence="1" id="KW-0813">Transport</keyword>
<evidence type="ECO:0000313" key="10">
    <source>
        <dbReference type="Proteomes" id="UP000603865"/>
    </source>
</evidence>
<reference evidence="9" key="1">
    <citation type="journal article" date="2014" name="Int. J. Syst. Evol. Microbiol.">
        <title>Complete genome sequence of Corynebacterium casei LMG S-19264T (=DSM 44701T), isolated from a smear-ripened cheese.</title>
        <authorList>
            <consortium name="US DOE Joint Genome Institute (JGI-PGF)"/>
            <person name="Walter F."/>
            <person name="Albersmeier A."/>
            <person name="Kalinowski J."/>
            <person name="Ruckert C."/>
        </authorList>
    </citation>
    <scope>NUCLEOTIDE SEQUENCE</scope>
    <source>
        <strain evidence="9">JCM 31311</strain>
    </source>
</reference>
<feature type="region of interest" description="Disordered" evidence="7">
    <location>
        <begin position="139"/>
        <end position="164"/>
    </location>
</feature>
<evidence type="ECO:0000256" key="3">
    <source>
        <dbReference type="ARBA" id="ARBA00022723"/>
    </source>
</evidence>
<feature type="domain" description="Cytochrome c" evidence="8">
    <location>
        <begin position="43"/>
        <end position="133"/>
    </location>
</feature>
<reference evidence="9" key="2">
    <citation type="submission" date="2020-09" db="EMBL/GenBank/DDBJ databases">
        <authorList>
            <person name="Sun Q."/>
            <person name="Ohkuma M."/>
        </authorList>
    </citation>
    <scope>NUCLEOTIDE SEQUENCE</scope>
    <source>
        <strain evidence="9">JCM 31311</strain>
    </source>
</reference>
<comment type="caution">
    <text evidence="9">The sequence shown here is derived from an EMBL/GenBank/DDBJ whole genome shotgun (WGS) entry which is preliminary data.</text>
</comment>
<dbReference type="InterPro" id="IPR009056">
    <property type="entry name" value="Cyt_c-like_dom"/>
</dbReference>
<organism evidence="9 10">
    <name type="scientific">Deinococcus ruber</name>
    <dbReference type="NCBI Taxonomy" id="1848197"/>
    <lineage>
        <taxon>Bacteria</taxon>
        <taxon>Thermotogati</taxon>
        <taxon>Deinococcota</taxon>
        <taxon>Deinococci</taxon>
        <taxon>Deinococcales</taxon>
        <taxon>Deinococcaceae</taxon>
        <taxon>Deinococcus</taxon>
    </lineage>
</organism>
<keyword evidence="5 6" id="KW-0408">Iron</keyword>
<evidence type="ECO:0000256" key="4">
    <source>
        <dbReference type="ARBA" id="ARBA00022982"/>
    </source>
</evidence>
<evidence type="ECO:0000256" key="1">
    <source>
        <dbReference type="ARBA" id="ARBA00022448"/>
    </source>
</evidence>
<sequence length="164" mass="16312">MTPTAPSTATSDSATNTPADTTTASGNPASGSGSTTAVNNVAVNAAKGTAVFTTNCAGCHGASGAGVPGAFPPLAGNAAIQGDEKYVADVLLYGLQGNIVAKGQPYNGVMPAWASQLNDADIAAVTTYIRTTWGNKGTPISADTVKTERGTPKTTAQVLAERPK</sequence>
<evidence type="ECO:0000259" key="8">
    <source>
        <dbReference type="PROSITE" id="PS51007"/>
    </source>
</evidence>
<dbReference type="PROSITE" id="PS51007">
    <property type="entry name" value="CYTC"/>
    <property type="match status" value="1"/>
</dbReference>
<evidence type="ECO:0000313" key="9">
    <source>
        <dbReference type="EMBL" id="GGR08060.1"/>
    </source>
</evidence>
<dbReference type="PANTHER" id="PTHR35008">
    <property type="entry name" value="BLL4482 PROTEIN-RELATED"/>
    <property type="match status" value="1"/>
</dbReference>
<dbReference type="PRINTS" id="PR00605">
    <property type="entry name" value="CYTCHROMECIC"/>
</dbReference>
<gene>
    <name evidence="9" type="primary">cycA</name>
    <name evidence="9" type="ORF">GCM10008957_21060</name>
</gene>
<dbReference type="InterPro" id="IPR051459">
    <property type="entry name" value="Cytochrome_c-type_DH"/>
</dbReference>
<dbReference type="InterPro" id="IPR036909">
    <property type="entry name" value="Cyt_c-like_dom_sf"/>
</dbReference>
<evidence type="ECO:0000256" key="6">
    <source>
        <dbReference type="PROSITE-ProRule" id="PRU00433"/>
    </source>
</evidence>
<name>A0A918C7V2_9DEIO</name>
<dbReference type="Gene3D" id="1.10.760.10">
    <property type="entry name" value="Cytochrome c-like domain"/>
    <property type="match status" value="1"/>
</dbReference>
<dbReference type="GO" id="GO:0020037">
    <property type="term" value="F:heme binding"/>
    <property type="evidence" value="ECO:0007669"/>
    <property type="project" value="InterPro"/>
</dbReference>
<evidence type="ECO:0000256" key="2">
    <source>
        <dbReference type="ARBA" id="ARBA00022617"/>
    </source>
</evidence>
<dbReference type="GO" id="GO:0009055">
    <property type="term" value="F:electron transfer activity"/>
    <property type="evidence" value="ECO:0007669"/>
    <property type="project" value="InterPro"/>
</dbReference>
<evidence type="ECO:0000256" key="7">
    <source>
        <dbReference type="SAM" id="MobiDB-lite"/>
    </source>
</evidence>
<dbReference type="GO" id="GO:0005506">
    <property type="term" value="F:iron ion binding"/>
    <property type="evidence" value="ECO:0007669"/>
    <property type="project" value="InterPro"/>
</dbReference>
<evidence type="ECO:0000256" key="5">
    <source>
        <dbReference type="ARBA" id="ARBA00023004"/>
    </source>
</evidence>
<dbReference type="Proteomes" id="UP000603865">
    <property type="component" value="Unassembled WGS sequence"/>
</dbReference>
<keyword evidence="4" id="KW-0249">Electron transport</keyword>
<dbReference type="InterPro" id="IPR008168">
    <property type="entry name" value="Cyt_C_IC"/>
</dbReference>
<keyword evidence="10" id="KW-1185">Reference proteome</keyword>
<proteinExistence type="predicted"/>